<reference evidence="3" key="2">
    <citation type="submission" date="2022-10" db="EMBL/GenBank/DDBJ databases">
        <authorList>
            <person name="Trinh H.N."/>
        </authorList>
    </citation>
    <scope>NUCLEOTIDE SEQUENCE</scope>
    <source>
        <strain evidence="3">RN2-1</strain>
    </source>
</reference>
<dbReference type="PROSITE" id="PS50975">
    <property type="entry name" value="ATP_GRASP"/>
    <property type="match status" value="1"/>
</dbReference>
<organism evidence="3 4">
    <name type="scientific">Limobrevibacterium gyesilva</name>
    <dbReference type="NCBI Taxonomy" id="2991712"/>
    <lineage>
        <taxon>Bacteria</taxon>
        <taxon>Pseudomonadati</taxon>
        <taxon>Pseudomonadota</taxon>
        <taxon>Alphaproteobacteria</taxon>
        <taxon>Acetobacterales</taxon>
        <taxon>Acetobacteraceae</taxon>
        <taxon>Limobrevibacterium</taxon>
    </lineage>
</organism>
<dbReference type="InterPro" id="IPR013815">
    <property type="entry name" value="ATP_grasp_subdomain_1"/>
</dbReference>
<dbReference type="EMBL" id="JAPDNT010000008">
    <property type="protein sequence ID" value="MCW3475404.1"/>
    <property type="molecule type" value="Genomic_DNA"/>
</dbReference>
<proteinExistence type="predicted"/>
<evidence type="ECO:0000313" key="3">
    <source>
        <dbReference type="EMBL" id="MCW3475404.1"/>
    </source>
</evidence>
<sequence>MRPRILLVALADWFGPTRLPRALREAGFEVGVLADPDGLLAQSSHIEYRFALSAGLVRLGVLRPVLRTILEFQPRIVVPCDEAAVHLLQNLANAWDGARGPGGQLRVPMPPLVREILLRSLGEARSFAARSSRPLARKLAATLGIAAPPSAPVPYLQVAEAFARDHGWPVVLTREGRTGGDRVRVCADQAELHAAYSDLTQPEDVPHWLGRAVRYPLWSVLTGFHLAGDLTRPLQDGPLLAIEAHVPGRPATYTVVAYDGRALAGIAAVAEVVHPPGTGASTVVRLVNDRTMADTSRKLVGRLGFTGFGGIDFVRDEASNKLWFLKFNARPTPLSHLGRLAGGDLCTALLAAVTNAFPVPQRATKETTVALFPQDWMRDPNAANRGADHVDLPVDDDRLFNRLKAMLPRTA</sequence>
<keyword evidence="1" id="KW-0067">ATP-binding</keyword>
<dbReference type="Gene3D" id="3.30.470.20">
    <property type="entry name" value="ATP-grasp fold, B domain"/>
    <property type="match status" value="1"/>
</dbReference>
<dbReference type="Proteomes" id="UP001165679">
    <property type="component" value="Unassembled WGS sequence"/>
</dbReference>
<dbReference type="InterPro" id="IPR011761">
    <property type="entry name" value="ATP-grasp"/>
</dbReference>
<evidence type="ECO:0000259" key="2">
    <source>
        <dbReference type="PROSITE" id="PS50975"/>
    </source>
</evidence>
<keyword evidence="4" id="KW-1185">Reference proteome</keyword>
<evidence type="ECO:0000313" key="4">
    <source>
        <dbReference type="Proteomes" id="UP001165679"/>
    </source>
</evidence>
<dbReference type="Gene3D" id="3.30.1490.20">
    <property type="entry name" value="ATP-grasp fold, A domain"/>
    <property type="match status" value="1"/>
</dbReference>
<dbReference type="AlphaFoldDB" id="A0AA41YL40"/>
<keyword evidence="1" id="KW-0547">Nucleotide-binding</keyword>
<comment type="caution">
    <text evidence="3">The sequence shown here is derived from an EMBL/GenBank/DDBJ whole genome shotgun (WGS) entry which is preliminary data.</text>
</comment>
<dbReference type="RefSeq" id="WP_264714115.1">
    <property type="nucleotide sequence ID" value="NZ_JAPDNT010000008.1"/>
</dbReference>
<reference evidence="3" key="1">
    <citation type="submission" date="2022-09" db="EMBL/GenBank/DDBJ databases">
        <title>Rhodovastum sp. nov. RN2-1 isolated from soil in Seongnam, South Korea.</title>
        <authorList>
            <person name="Le N.T."/>
        </authorList>
    </citation>
    <scope>NUCLEOTIDE SEQUENCE</scope>
    <source>
        <strain evidence="3">RN2-1</strain>
    </source>
</reference>
<protein>
    <recommendedName>
        <fullName evidence="2">ATP-grasp domain-containing protein</fullName>
    </recommendedName>
</protein>
<dbReference type="GO" id="GO:0005524">
    <property type="term" value="F:ATP binding"/>
    <property type="evidence" value="ECO:0007669"/>
    <property type="project" value="UniProtKB-UniRule"/>
</dbReference>
<feature type="domain" description="ATP-grasp" evidence="2">
    <location>
        <begin position="137"/>
        <end position="354"/>
    </location>
</feature>
<accession>A0AA41YL40</accession>
<gene>
    <name evidence="3" type="ORF">OL599_12545</name>
</gene>
<evidence type="ECO:0000256" key="1">
    <source>
        <dbReference type="PROSITE-ProRule" id="PRU00409"/>
    </source>
</evidence>
<dbReference type="GO" id="GO:0046872">
    <property type="term" value="F:metal ion binding"/>
    <property type="evidence" value="ECO:0007669"/>
    <property type="project" value="InterPro"/>
</dbReference>
<dbReference type="SUPFAM" id="SSF56059">
    <property type="entry name" value="Glutathione synthetase ATP-binding domain-like"/>
    <property type="match status" value="1"/>
</dbReference>
<name>A0AA41YL40_9PROT</name>